<dbReference type="CDD" id="cd21159">
    <property type="entry name" value="XendoU"/>
    <property type="match status" value="1"/>
</dbReference>
<dbReference type="EMBL" id="JAKCXM010000077">
    <property type="protein sequence ID" value="KAJ0403675.1"/>
    <property type="molecule type" value="Genomic_DNA"/>
</dbReference>
<keyword evidence="6" id="KW-0255">Endonuclease</keyword>
<organism evidence="13 14">
    <name type="scientific">Pythium insidiosum</name>
    <name type="common">Pythiosis disease agent</name>
    <dbReference type="NCBI Taxonomy" id="114742"/>
    <lineage>
        <taxon>Eukaryota</taxon>
        <taxon>Sar</taxon>
        <taxon>Stramenopiles</taxon>
        <taxon>Oomycota</taxon>
        <taxon>Peronosporomycetes</taxon>
        <taxon>Pythiales</taxon>
        <taxon>Pythiaceae</taxon>
        <taxon>Pythium</taxon>
    </lineage>
</organism>
<dbReference type="InterPro" id="IPR039787">
    <property type="entry name" value="ENDOU"/>
</dbReference>
<evidence type="ECO:0000256" key="1">
    <source>
        <dbReference type="ARBA" id="ARBA00001936"/>
    </source>
</evidence>
<dbReference type="SUPFAM" id="SSF142877">
    <property type="entry name" value="EndoU-like"/>
    <property type="match status" value="1"/>
</dbReference>
<dbReference type="AlphaFoldDB" id="A0AAD5LMJ4"/>
<evidence type="ECO:0000256" key="2">
    <source>
        <dbReference type="ARBA" id="ARBA00010168"/>
    </source>
</evidence>
<proteinExistence type="inferred from homology"/>
<dbReference type="PROSITE" id="PS51959">
    <property type="entry name" value="ENDOU"/>
    <property type="match status" value="1"/>
</dbReference>
<evidence type="ECO:0000313" key="14">
    <source>
        <dbReference type="Proteomes" id="UP001209570"/>
    </source>
</evidence>
<reference evidence="13" key="1">
    <citation type="submission" date="2021-12" db="EMBL/GenBank/DDBJ databases">
        <title>Prjna785345.</title>
        <authorList>
            <person name="Rujirawat T."/>
            <person name="Krajaejun T."/>
        </authorList>
    </citation>
    <scope>NUCLEOTIDE SEQUENCE</scope>
    <source>
        <strain evidence="13">Pi057C3</strain>
    </source>
</reference>
<dbReference type="PROSITE" id="PS50096">
    <property type="entry name" value="IQ"/>
    <property type="match status" value="1"/>
</dbReference>
<feature type="region of interest" description="Disordered" evidence="11">
    <location>
        <begin position="307"/>
        <end position="381"/>
    </location>
</feature>
<sequence length="381" mass="43660">MANVVPTAAELADISLACDRLWHLDSNRLEPGVHYELNLQEGKSCWQHGDVAEDPLFTFVDQSIFTRRTYKLFFDLLDNYERGVGVSETVTMEELTENNAFLNAVLDSAPMRYAYNWLVKNKKFAGDISAFKKKLDSIWFGLYRRQARNDSSGFEHVFIGEEKDGKICGCHNWIQIYNEERHGRLNYLGYIKPKQRGHSYMAPHNKEQVIQIQFMWEKEVKPVSTSLVGVSPEFEMALYTLCFLNGQEENHVQLGPYRVCVKCFSFGRGHDVKIGTAFPDALPMTENQAASKIQAVVRGRRTRHELHGHEGHHHNGTPQQHQRQQQQQRQPPPAPAGNAWNKPLQDNSKQQQQQQQQQQTKNEPVVPVPAGGAWSKPLHMN</sequence>
<keyword evidence="10" id="KW-0456">Lyase</keyword>
<dbReference type="GO" id="GO:0003723">
    <property type="term" value="F:RNA binding"/>
    <property type="evidence" value="ECO:0007669"/>
    <property type="project" value="UniProtKB-KW"/>
</dbReference>
<name>A0AAD5LMJ4_PYTIN</name>
<accession>A0AAD5LMJ4</accession>
<comment type="subunit">
    <text evidence="3">Monomer.</text>
</comment>
<dbReference type="GO" id="GO:0016829">
    <property type="term" value="F:lyase activity"/>
    <property type="evidence" value="ECO:0007669"/>
    <property type="project" value="UniProtKB-KW"/>
</dbReference>
<dbReference type="PANTHER" id="PTHR12439">
    <property type="entry name" value="PLACENTAL PROTEIN 11-RELATED"/>
    <property type="match status" value="1"/>
</dbReference>
<comment type="cofactor">
    <cofactor evidence="1">
        <name>Mn(2+)</name>
        <dbReference type="ChEBI" id="CHEBI:29035"/>
    </cofactor>
</comment>
<evidence type="ECO:0000256" key="3">
    <source>
        <dbReference type="ARBA" id="ARBA00011245"/>
    </source>
</evidence>
<feature type="compositionally biased region" description="Low complexity" evidence="11">
    <location>
        <begin position="350"/>
        <end position="359"/>
    </location>
</feature>
<dbReference type="InterPro" id="IPR037227">
    <property type="entry name" value="EndoU-like"/>
</dbReference>
<dbReference type="GO" id="GO:0016787">
    <property type="term" value="F:hydrolase activity"/>
    <property type="evidence" value="ECO:0007669"/>
    <property type="project" value="UniProtKB-KW"/>
</dbReference>
<dbReference type="PANTHER" id="PTHR12439:SF11">
    <property type="entry name" value="URIDYLATE-SPECIFIC ENDORIBONUCLEASE"/>
    <property type="match status" value="1"/>
</dbReference>
<evidence type="ECO:0000256" key="9">
    <source>
        <dbReference type="ARBA" id="ARBA00023211"/>
    </source>
</evidence>
<dbReference type="Pfam" id="PF09412">
    <property type="entry name" value="XendoU"/>
    <property type="match status" value="1"/>
</dbReference>
<evidence type="ECO:0000259" key="12">
    <source>
        <dbReference type="PROSITE" id="PS51959"/>
    </source>
</evidence>
<evidence type="ECO:0000256" key="5">
    <source>
        <dbReference type="ARBA" id="ARBA00022723"/>
    </source>
</evidence>
<keyword evidence="7" id="KW-0378">Hydrolase</keyword>
<dbReference type="GO" id="GO:0004521">
    <property type="term" value="F:RNA endonuclease activity"/>
    <property type="evidence" value="ECO:0007669"/>
    <property type="project" value="InterPro"/>
</dbReference>
<evidence type="ECO:0000256" key="10">
    <source>
        <dbReference type="ARBA" id="ARBA00023239"/>
    </source>
</evidence>
<evidence type="ECO:0000313" key="13">
    <source>
        <dbReference type="EMBL" id="KAJ0403675.1"/>
    </source>
</evidence>
<keyword evidence="14" id="KW-1185">Reference proteome</keyword>
<comment type="caution">
    <text evidence="13">The sequence shown here is derived from an EMBL/GenBank/DDBJ whole genome shotgun (WGS) entry which is preliminary data.</text>
</comment>
<keyword evidence="5" id="KW-0479">Metal-binding</keyword>
<keyword evidence="4" id="KW-0540">Nuclease</keyword>
<comment type="similarity">
    <text evidence="2">Belongs to the ENDOU family.</text>
</comment>
<dbReference type="GO" id="GO:0046872">
    <property type="term" value="F:metal ion binding"/>
    <property type="evidence" value="ECO:0007669"/>
    <property type="project" value="UniProtKB-KW"/>
</dbReference>
<evidence type="ECO:0000256" key="11">
    <source>
        <dbReference type="SAM" id="MobiDB-lite"/>
    </source>
</evidence>
<evidence type="ECO:0000256" key="6">
    <source>
        <dbReference type="ARBA" id="ARBA00022759"/>
    </source>
</evidence>
<evidence type="ECO:0000256" key="7">
    <source>
        <dbReference type="ARBA" id="ARBA00022801"/>
    </source>
</evidence>
<feature type="compositionally biased region" description="Low complexity" evidence="11">
    <location>
        <begin position="316"/>
        <end position="329"/>
    </location>
</feature>
<keyword evidence="9" id="KW-0464">Manganese</keyword>
<feature type="domain" description="EndoU" evidence="12">
    <location>
        <begin position="10"/>
        <end position="283"/>
    </location>
</feature>
<protein>
    <recommendedName>
        <fullName evidence="12">EndoU domain-containing protein</fullName>
    </recommendedName>
</protein>
<dbReference type="Proteomes" id="UP001209570">
    <property type="component" value="Unassembled WGS sequence"/>
</dbReference>
<evidence type="ECO:0000256" key="8">
    <source>
        <dbReference type="ARBA" id="ARBA00022884"/>
    </source>
</evidence>
<dbReference type="InterPro" id="IPR018998">
    <property type="entry name" value="EndoU_C"/>
</dbReference>
<gene>
    <name evidence="13" type="ORF">P43SY_003787</name>
</gene>
<keyword evidence="8" id="KW-0694">RNA-binding</keyword>
<evidence type="ECO:0000256" key="4">
    <source>
        <dbReference type="ARBA" id="ARBA00022722"/>
    </source>
</evidence>